<keyword evidence="2" id="KW-1185">Reference proteome</keyword>
<accession>A0ABX7BSS1</accession>
<sequence>MKAFSAGLALAILAIGVVDAAALDRRVRINNRSSYDIVEFYASNTGTRSWEEDILGRNILPSGSSVVINIDDGSGYCKYDFLAVFEDGDEVVSNDNNVCELSDFNFTD</sequence>
<gene>
    <name evidence="1" type="ORF">JI749_09170</name>
</gene>
<name>A0ABX7BSS1_9HYPH</name>
<evidence type="ECO:0000313" key="2">
    <source>
        <dbReference type="Proteomes" id="UP000595460"/>
    </source>
</evidence>
<protein>
    <submittedName>
        <fullName evidence="1">Uncharacterized protein</fullName>
    </submittedName>
</protein>
<organism evidence="1 2">
    <name type="scientific">Devosia oryziradicis</name>
    <dbReference type="NCBI Taxonomy" id="2801335"/>
    <lineage>
        <taxon>Bacteria</taxon>
        <taxon>Pseudomonadati</taxon>
        <taxon>Pseudomonadota</taxon>
        <taxon>Alphaproteobacteria</taxon>
        <taxon>Hyphomicrobiales</taxon>
        <taxon>Devosiaceae</taxon>
        <taxon>Devosia</taxon>
    </lineage>
</organism>
<proteinExistence type="predicted"/>
<reference evidence="1 2" key="1">
    <citation type="submission" date="2021-01" db="EMBL/GenBank/DDBJ databases">
        <title>Genome seq and assembly of Devosia sp. G19.</title>
        <authorList>
            <person name="Chhetri G."/>
        </authorList>
    </citation>
    <scope>NUCLEOTIDE SEQUENCE [LARGE SCALE GENOMIC DNA]</scope>
    <source>
        <strain evidence="1 2">G19</strain>
    </source>
</reference>
<dbReference type="RefSeq" id="WP_201652429.1">
    <property type="nucleotide sequence ID" value="NZ_CP068047.1"/>
</dbReference>
<dbReference type="Proteomes" id="UP000595460">
    <property type="component" value="Chromosome"/>
</dbReference>
<dbReference type="EMBL" id="CP068047">
    <property type="protein sequence ID" value="QQR34562.1"/>
    <property type="molecule type" value="Genomic_DNA"/>
</dbReference>
<evidence type="ECO:0000313" key="1">
    <source>
        <dbReference type="EMBL" id="QQR34562.1"/>
    </source>
</evidence>